<feature type="compositionally biased region" description="Polar residues" evidence="1">
    <location>
        <begin position="13"/>
        <end position="30"/>
    </location>
</feature>
<dbReference type="EMBL" id="JBHULN010000005">
    <property type="protein sequence ID" value="MFD2571080.1"/>
    <property type="molecule type" value="Genomic_DNA"/>
</dbReference>
<gene>
    <name evidence="2" type="ORF">ACFSUS_10575</name>
</gene>
<sequence length="116" mass="12703">MLTHEESTDLLDATTSILESDITNETPQTGTGVIDQWLEQLRHSDNTKEITDSLERVKTQLKSDQINANELSQLLTTLADQTAEFSTLIGPEGDLPYRLEGISSSLRSLAGQLGNS</sequence>
<name>A0ABW5M1Z1_9BACT</name>
<feature type="region of interest" description="Disordered" evidence="1">
    <location>
        <begin position="1"/>
        <end position="30"/>
    </location>
</feature>
<keyword evidence="3" id="KW-1185">Reference proteome</keyword>
<organism evidence="2 3">
    <name type="scientific">Spirosoma soli</name>
    <dbReference type="NCBI Taxonomy" id="1770529"/>
    <lineage>
        <taxon>Bacteria</taxon>
        <taxon>Pseudomonadati</taxon>
        <taxon>Bacteroidota</taxon>
        <taxon>Cytophagia</taxon>
        <taxon>Cytophagales</taxon>
        <taxon>Cytophagaceae</taxon>
        <taxon>Spirosoma</taxon>
    </lineage>
</organism>
<dbReference type="Proteomes" id="UP001597469">
    <property type="component" value="Unassembled WGS sequence"/>
</dbReference>
<protein>
    <submittedName>
        <fullName evidence="2">Uncharacterized protein</fullName>
    </submittedName>
</protein>
<evidence type="ECO:0000313" key="2">
    <source>
        <dbReference type="EMBL" id="MFD2571080.1"/>
    </source>
</evidence>
<evidence type="ECO:0000256" key="1">
    <source>
        <dbReference type="SAM" id="MobiDB-lite"/>
    </source>
</evidence>
<comment type="caution">
    <text evidence="2">The sequence shown here is derived from an EMBL/GenBank/DDBJ whole genome shotgun (WGS) entry which is preliminary data.</text>
</comment>
<evidence type="ECO:0000313" key="3">
    <source>
        <dbReference type="Proteomes" id="UP001597469"/>
    </source>
</evidence>
<proteinExistence type="predicted"/>
<accession>A0ABW5M1Z1</accession>
<reference evidence="3" key="1">
    <citation type="journal article" date="2019" name="Int. J. Syst. Evol. Microbiol.">
        <title>The Global Catalogue of Microorganisms (GCM) 10K type strain sequencing project: providing services to taxonomists for standard genome sequencing and annotation.</title>
        <authorList>
            <consortium name="The Broad Institute Genomics Platform"/>
            <consortium name="The Broad Institute Genome Sequencing Center for Infectious Disease"/>
            <person name="Wu L."/>
            <person name="Ma J."/>
        </authorList>
    </citation>
    <scope>NUCLEOTIDE SEQUENCE [LARGE SCALE GENOMIC DNA]</scope>
    <source>
        <strain evidence="3">KCTC 42805</strain>
    </source>
</reference>